<accession>A0A9Q8QFH3</accession>
<evidence type="ECO:0000313" key="2">
    <source>
        <dbReference type="EMBL" id="UNI18715.1"/>
    </source>
</evidence>
<dbReference type="AlphaFoldDB" id="A0A9Q8QFH3"/>
<reference evidence="2" key="1">
    <citation type="submission" date="2021-11" db="EMBL/GenBank/DDBJ databases">
        <title>Purpureocillium_takamizusanense_genome.</title>
        <authorList>
            <person name="Nguyen N.-H."/>
        </authorList>
    </citation>
    <scope>NUCLEOTIDE SEQUENCE</scope>
    <source>
        <strain evidence="2">PT3</strain>
    </source>
</reference>
<dbReference type="OrthoDB" id="428577at2759"/>
<dbReference type="Proteomes" id="UP000829364">
    <property type="component" value="Chromosome 4"/>
</dbReference>
<dbReference type="GeneID" id="72066918"/>
<organism evidence="2 3">
    <name type="scientific">Purpureocillium takamizusanense</name>
    <dbReference type="NCBI Taxonomy" id="2060973"/>
    <lineage>
        <taxon>Eukaryota</taxon>
        <taxon>Fungi</taxon>
        <taxon>Dikarya</taxon>
        <taxon>Ascomycota</taxon>
        <taxon>Pezizomycotina</taxon>
        <taxon>Sordariomycetes</taxon>
        <taxon>Hypocreomycetidae</taxon>
        <taxon>Hypocreales</taxon>
        <taxon>Ophiocordycipitaceae</taxon>
        <taxon>Purpureocillium</taxon>
    </lineage>
</organism>
<keyword evidence="3" id="KW-1185">Reference proteome</keyword>
<evidence type="ECO:0000256" key="1">
    <source>
        <dbReference type="SAM" id="MobiDB-lite"/>
    </source>
</evidence>
<proteinExistence type="predicted"/>
<gene>
    <name evidence="2" type="ORF">JDV02_004968</name>
</gene>
<dbReference type="RefSeq" id="XP_047842196.1">
    <property type="nucleotide sequence ID" value="XM_047986216.1"/>
</dbReference>
<feature type="compositionally biased region" description="Basic residues" evidence="1">
    <location>
        <begin position="463"/>
        <end position="474"/>
    </location>
</feature>
<name>A0A9Q8QFH3_9HYPO</name>
<dbReference type="KEGG" id="ptkz:JDV02_004968"/>
<sequence length="486" mass="55875">MTSEEKFAVLAKIQTFADVWGPVWSVPAQDGKPTHMSQHLLSKGVIRAPYGQQNPQIAGRMAVLCHWDRYRSPVQQKHDARLYTYMDMDAWLLIQGNLRNNDECRYTLDHYESHVFFDAGFLGTVSETWNLDTRTYGMTAGQWLNLVVSGTHKRIPGIPLKDHILNKFKFNPQNANIEWLNNFVGAEISHCTGNARRVRMRDILKLRSVQGRLLRYDPLWEATDWGRRFYEALRDDEVRVLTDLWDQNVEMRRNIANLICQILELLHTTGTQGEHLIVAYFSKNVDRQIELNVRGNDWARLFEDSEKSATFAVVGDTCMTYQGTARETVARCLCGRDGLGLYTTVLQTRVLFPDGFPCSNDIVSIKPHKGNYRILHVETNRAKQVMLEPADANISRRKPVHGWEVMDGDPRRPREQHEMRAIIKASTVTHAGMNRERQAPLVAPAEAHHHRSNGLQGAPAANQRRKQRRQRKSPRTQTPNQCCYIL</sequence>
<evidence type="ECO:0000313" key="3">
    <source>
        <dbReference type="Proteomes" id="UP000829364"/>
    </source>
</evidence>
<dbReference type="EMBL" id="CP086357">
    <property type="protein sequence ID" value="UNI18715.1"/>
    <property type="molecule type" value="Genomic_DNA"/>
</dbReference>
<protein>
    <submittedName>
        <fullName evidence="2">Uncharacterized protein</fullName>
    </submittedName>
</protein>
<feature type="region of interest" description="Disordered" evidence="1">
    <location>
        <begin position="443"/>
        <end position="486"/>
    </location>
</feature>